<organism evidence="1 2">
    <name type="scientific">Cryptosporidium canis</name>
    <dbReference type="NCBI Taxonomy" id="195482"/>
    <lineage>
        <taxon>Eukaryota</taxon>
        <taxon>Sar</taxon>
        <taxon>Alveolata</taxon>
        <taxon>Apicomplexa</taxon>
        <taxon>Conoidasida</taxon>
        <taxon>Coccidia</taxon>
        <taxon>Eucoccidiorida</taxon>
        <taxon>Eimeriorina</taxon>
        <taxon>Cryptosporidiidae</taxon>
        <taxon>Cryptosporidium</taxon>
    </lineage>
</organism>
<sequence>MSILIVFDISFDSESSVLRLGYARDTLKRLFLDEEFSRDHSECLISVYFVLGERKGLDFVSPSYKEITWHPVGCCSSMELLVFLDKLIDQVARNNGDVLPKNDSVQIKHDLDSNNNRSFLVPISDCFRKFLNDGVITERLDLEGGSGMNAGDVSEEDHTNWTQEHQNIGMERQLLVIWLMDHLVYLKRLDDGGFPRFQDLNESSLIPNVEIKYTLLIHEGDNEKLLLSNNFHSMAQVNSVSLYPSFSVDKILKNYICREVKNFFYSDSYSITFSAGSSPSELEQFNDLSVISFHLYPSLTKFPLVVQETLQILTFPPSSTFVGVISIAKFQPLPVISRRLIQLINYSKGKETAVQALILALHKVKLAMVIELSYNWFALLISVTLGSNLHLAMDILPPGYVVAN</sequence>
<comment type="caution">
    <text evidence="1">The sequence shown here is derived from an EMBL/GenBank/DDBJ whole genome shotgun (WGS) entry which is preliminary data.</text>
</comment>
<evidence type="ECO:0000313" key="2">
    <source>
        <dbReference type="Proteomes" id="UP001071777"/>
    </source>
</evidence>
<gene>
    <name evidence="1" type="ORF">OJ252_367</name>
</gene>
<accession>A0ABQ8PBW7</accession>
<dbReference type="EMBL" id="JAPCXB010000013">
    <property type="protein sequence ID" value="KAJ1614938.1"/>
    <property type="molecule type" value="Genomic_DNA"/>
</dbReference>
<keyword evidence="2" id="KW-1185">Reference proteome</keyword>
<dbReference type="Proteomes" id="UP001071777">
    <property type="component" value="Unassembled WGS sequence"/>
</dbReference>
<evidence type="ECO:0000313" key="1">
    <source>
        <dbReference type="EMBL" id="KAJ1614938.1"/>
    </source>
</evidence>
<proteinExistence type="predicted"/>
<name>A0ABQ8PBW7_9CRYT</name>
<protein>
    <submittedName>
        <fullName evidence="1">Uncharacterized protein</fullName>
    </submittedName>
</protein>
<reference evidence="1" key="1">
    <citation type="submission" date="2022-10" db="EMBL/GenBank/DDBJ databases">
        <title>Adaptive evolution leads to modifications in subtelomeric GC content in a zoonotic Cryptosporidium species.</title>
        <authorList>
            <person name="Li J."/>
            <person name="Feng Y."/>
            <person name="Xiao L."/>
        </authorList>
    </citation>
    <scope>NUCLEOTIDE SEQUENCE</scope>
    <source>
        <strain evidence="1">25894</strain>
    </source>
</reference>